<evidence type="ECO:0000313" key="2">
    <source>
        <dbReference type="Proteomes" id="UP000294575"/>
    </source>
</evidence>
<dbReference type="Gene3D" id="3.30.2310.20">
    <property type="entry name" value="RelE-like"/>
    <property type="match status" value="1"/>
</dbReference>
<accession>A0A4R6TSE0</accession>
<evidence type="ECO:0000313" key="1">
    <source>
        <dbReference type="EMBL" id="TDQ36211.1"/>
    </source>
</evidence>
<sequence length="49" mass="5597">MLVEWSEQALESLDIIIGYLADHNRLAAQQLHTDIMETATVLMRQSNRA</sequence>
<proteinExistence type="predicted"/>
<name>A0A4R6TSE0_9GAMM</name>
<keyword evidence="2" id="KW-1185">Reference proteome</keyword>
<reference evidence="1 2" key="1">
    <citation type="submission" date="2019-03" db="EMBL/GenBank/DDBJ databases">
        <title>Genomic Encyclopedia of Type Strains, Phase IV (KMG-IV): sequencing the most valuable type-strain genomes for metagenomic binning, comparative biology and taxonomic classification.</title>
        <authorList>
            <person name="Goeker M."/>
        </authorList>
    </citation>
    <scope>NUCLEOTIDE SEQUENCE [LARGE SCALE GENOMIC DNA]</scope>
    <source>
        <strain evidence="1 2">DSM 28679</strain>
    </source>
</reference>
<comment type="caution">
    <text evidence="1">The sequence shown here is derived from an EMBL/GenBank/DDBJ whole genome shotgun (WGS) entry which is preliminary data.</text>
</comment>
<dbReference type="InterPro" id="IPR035093">
    <property type="entry name" value="RelE/ParE_toxin_dom_sf"/>
</dbReference>
<gene>
    <name evidence="1" type="ORF">DFQ45_11478</name>
</gene>
<dbReference type="AlphaFoldDB" id="A0A4R6TSE0"/>
<organism evidence="1 2">
    <name type="scientific">Thiopseudomonas denitrificans</name>
    <dbReference type="NCBI Taxonomy" id="1501432"/>
    <lineage>
        <taxon>Bacteria</taxon>
        <taxon>Pseudomonadati</taxon>
        <taxon>Pseudomonadota</taxon>
        <taxon>Gammaproteobacteria</taxon>
        <taxon>Pseudomonadales</taxon>
        <taxon>Pseudomonadaceae</taxon>
        <taxon>Thiopseudomonas</taxon>
    </lineage>
</organism>
<dbReference type="Proteomes" id="UP000294575">
    <property type="component" value="Unassembled WGS sequence"/>
</dbReference>
<dbReference type="EMBL" id="SNYK01000014">
    <property type="protein sequence ID" value="TDQ36211.1"/>
    <property type="molecule type" value="Genomic_DNA"/>
</dbReference>
<protein>
    <submittedName>
        <fullName evidence="1">Uncharacterized protein</fullName>
    </submittedName>
</protein>